<dbReference type="InterPro" id="IPR001227">
    <property type="entry name" value="Ac_transferase_dom_sf"/>
</dbReference>
<feature type="region of interest" description="N-terminal hotdog fold" evidence="4">
    <location>
        <begin position="1145"/>
        <end position="1261"/>
    </location>
</feature>
<dbReference type="InterPro" id="IPR020807">
    <property type="entry name" value="PKS_DH"/>
</dbReference>
<dbReference type="SMART" id="SM00822">
    <property type="entry name" value="PKS_KR"/>
    <property type="match status" value="1"/>
</dbReference>
<dbReference type="RefSeq" id="WP_052021200.1">
    <property type="nucleotide sequence ID" value="NZ_AYXG01000104.1"/>
</dbReference>
<evidence type="ECO:0000256" key="5">
    <source>
        <dbReference type="SAM" id="MobiDB-lite"/>
    </source>
</evidence>
<dbReference type="Pfam" id="PF00975">
    <property type="entry name" value="Thioesterase"/>
    <property type="match status" value="1"/>
</dbReference>
<feature type="domain" description="Ketosynthase family 3 (KS3)" evidence="7">
    <location>
        <begin position="101"/>
        <end position="519"/>
    </location>
</feature>
<dbReference type="InterPro" id="IPR036291">
    <property type="entry name" value="NAD(P)-bd_dom_sf"/>
</dbReference>
<evidence type="ECO:0000259" key="8">
    <source>
        <dbReference type="PROSITE" id="PS52019"/>
    </source>
</evidence>
<dbReference type="SMART" id="SM01294">
    <property type="entry name" value="PKS_PP_betabranch"/>
    <property type="match status" value="1"/>
</dbReference>
<sequence>MTVPDGAQDLVGWLLDRVAEAAALPRAAIDPQRPLLEYGLSSRDLVGLVGDLGRRTGRSLPPTFGYRHPTVAALAAAVTGARPVLPAGAIPAAPPPPPSPEEPIAVVGVGCRLPGGIDSPAAFWDLLDRGADAIGPRPPGRWNAPPHVLRLLPTTGGFLDDVAGFDAEFFGITPREADVMDPQQRITLEVAWAALEHAGIAPGSLRGTRTGVYMGVSASEYGLFSLADPEAVEPWSGTGAAASAVANRLSYLLDLRGPSMVVDTACSSSLVAVHHAVGALRRGETDLALVGGVNVMLTPAVTGTFARSGVLAADGRCKAFDAAADGIGRGEGCGVVVLRRLADARARSDRVLAVVRGTATNSDGRSNGMMAPNPEAQAALLAGVYPAADIDPSTVDYVEAHGTGTPLGDPIEAGALGAVLGAGRGRDRPLLVGSVKTNLGHLEGAAGVVGLIKVVLSFTHGRIPPTLHYRTPNPLIDFDALGLRVTAETTPWPRYSGSASAGVSAFGFGGSNAHVVLEEWPAAREPDPVAPRPEVFALSARTHATLRDRAADLVDWLETTDGARVPLADVAATLTARREHLPVRAAVVATGREELAEALRAVASGASSAAAVQGRVPTAAAPDTGPVFVFSGFGSHWPGMGRELLAAEPAFLAEVDRLEPLFAAAGFSLRAALRDPAAAPFTVQAPALYGMQLALAGLWRAHGVLPAAVLGHSVGEVSAAVVAGVLDAEQGLRVVTARTEVLAELDATGTGAMAALELSDAEFAALAPDHPGVGIAVHAAPRLCTVSGPAAQVARLVAHVDSGGGFARPLRVRAAAHSAAIDPALPAFRAALTGLTPRPPEIPFHSSVAGDAGTPTLGTVDYWAANLRQPVHFTRAVSAALTAGHTRFVEVAPHPVALTAVEQTAAAHNAANPRTSATGIGVLPPVLPDFAVARRTPAPPVPSTPEVAPLAPAAVPVTPEVASLAPAAIPLAPTAVSGPPEAASLAPVAVPVTPEVASPAPAAVPVAPEVVPVAPTAVPVAPEVAPLAPAAVPVMPEAVSFTPEAASPASAAVPVAPAAVPGDTVAAYRFEAHGRAEPVLVVPTLRRGAAVAEWLRAQATLHVHGDSTALGTRYPLGPVVDLPGPAWRHRRHWVPERAPAVPAAHPLLGAHVELPDDGRHVWQAPLPVRRLPWLADHRAHGSGALPGTAFLELALAAGRTTLGPRVLVADLALTEPLTPGPHTVLTTELDRAGRLTVRSRDADGGWVTHATARVLPDTAAPPAPVAHPPGGEPFDLRAALIAAGQQRGPAFRGLTDVRATPGTATARVHLPAAAGGDDGFALHPALADACLQALVPAAAGLPGAAGHHIPDGVARTRVPGDPALGTHCVATAEVTAPGVLLGTVRLLAADGSVLVELLDVRAPAPDRAGSGGPAVERRWDPAPLPAATHRPTDPPLPAGAAVRIGGVPAPAAEATARTTGALIPTAEVAVRAPGDPLSVTEVAARIAGASIPTAEMAAQTTGDLISVAEVAVRTMGDSASAAEVAARAAGEPVPAAEVVVRAAGDPIFSAARAAGDPVLVPRRRWVLVPEGDVALPGLPGLAAVLAEEDEVVEVTVAGLEREAATGVVVVAGPTARYRAPGHAEALVHTVTAIAALLARRDHPPRLWVVTTGGATVPGAEPGEPGLACLRGLVRVLAFEHPELHATLLDVDLASGAPAVAAELRAGRDDDEVAWRSGRRLRARLITATTPSADGRPPVVRAGAYVVAGGTGELGRRLTRWLVDGGATRVVLAGRVHRPGAEPGIRDARARGVEVDVVLGDLAEPGFAATLIARAQRGGVPLRGVVHAAGVLADHPVAGLSREAIARVWRPKVLGGLRLHQATERLELDWWVAFASMSGLVGAPGQAAYATANAWLDALVEARRARGLPAVTLDWGAWARDDGSRSDRPNAAFAEVDPAHGMAALAGALAHDRSGLGVARLDVPRALSLFPALARRPYLSALTASAAPAALPAPALTRGPGSRGALVAHLVVGLARLTGADPATVDPAAPLTDLGIDSLMAARLRAAVRQDFDVALPVALLLRGASLAEVARHVGDELGLPAAVAAPGPHGVAPRDPTERWLTVVWTDALGSAPTGVHTGFYDLGGDEAAAARVHAALSARLAEVPPVTSLFARPTIAAQADLVRDELEGAPGPVTVLRAGGGSPPLALFHPAGGPTTVYQPLVAELPTSYPVLGFERLDDESTVESKAARYASLLRERQPSGPYRLGGWSFGGCLAYEVARLLTEQGERVDRLVLIDTVLPLPGADPADLVLDRFDRFAEHVERTYGVALDLPREVLAALDEEEQVDVVMDRLAAVPDLGRGALRHQYTSYVDARVGERWRPRPYAGPVLLLRATDPHPLTATLDPRYLRTDEALGWDALCPDLRVTRVPGDHLSMIDPPRVRTLARHLARALEAPVRV</sequence>
<dbReference type="Pfam" id="PF21089">
    <property type="entry name" value="PKS_DH_N"/>
    <property type="match status" value="1"/>
</dbReference>
<dbReference type="Gene3D" id="1.10.1200.10">
    <property type="entry name" value="ACP-like"/>
    <property type="match status" value="3"/>
</dbReference>
<feature type="active site" description="Proton donor; for dehydratase activity" evidence="4">
    <location>
        <position position="1328"/>
    </location>
</feature>
<dbReference type="PROSITE" id="PS00606">
    <property type="entry name" value="KS3_1"/>
    <property type="match status" value="1"/>
</dbReference>
<dbReference type="InterPro" id="IPR020806">
    <property type="entry name" value="PKS_PP-bd"/>
</dbReference>
<dbReference type="InterPro" id="IPR042104">
    <property type="entry name" value="PKS_dehydratase_sf"/>
</dbReference>
<dbReference type="InterPro" id="IPR036736">
    <property type="entry name" value="ACP-like_sf"/>
</dbReference>
<dbReference type="PANTHER" id="PTHR43775">
    <property type="entry name" value="FATTY ACID SYNTHASE"/>
    <property type="match status" value="1"/>
</dbReference>
<dbReference type="GO" id="GO:0031177">
    <property type="term" value="F:phosphopantetheine binding"/>
    <property type="evidence" value="ECO:0007669"/>
    <property type="project" value="InterPro"/>
</dbReference>
<dbReference type="SUPFAM" id="SSF47336">
    <property type="entry name" value="ACP-like"/>
    <property type="match status" value="3"/>
</dbReference>
<keyword evidence="9" id="KW-0012">Acyltransferase</keyword>
<dbReference type="EMBL" id="AYXG01000104">
    <property type="protein sequence ID" value="EWC61577.1"/>
    <property type="molecule type" value="Genomic_DNA"/>
</dbReference>
<evidence type="ECO:0000256" key="2">
    <source>
        <dbReference type="ARBA" id="ARBA00022553"/>
    </source>
</evidence>
<feature type="domain" description="Carrier" evidence="6">
    <location>
        <begin position="5"/>
        <end position="82"/>
    </location>
</feature>
<dbReference type="EC" id="2.3.1.39" evidence="9"/>
<dbReference type="InterPro" id="IPR049552">
    <property type="entry name" value="PKS_DH_N"/>
</dbReference>
<dbReference type="InterPro" id="IPR016036">
    <property type="entry name" value="Malonyl_transacylase_ACP-bd"/>
</dbReference>
<name>W7IXL4_9PSEU</name>
<evidence type="ECO:0000313" key="9">
    <source>
        <dbReference type="EMBL" id="EWC61577.1"/>
    </source>
</evidence>
<dbReference type="Pfam" id="PF00109">
    <property type="entry name" value="ketoacyl-synt"/>
    <property type="match status" value="1"/>
</dbReference>
<dbReference type="InterPro" id="IPR006162">
    <property type="entry name" value="Ppantetheine_attach_site"/>
</dbReference>
<dbReference type="GO" id="GO:0004314">
    <property type="term" value="F:[acyl-carrier-protein] S-malonyltransferase activity"/>
    <property type="evidence" value="ECO:0007669"/>
    <property type="project" value="UniProtKB-EC"/>
</dbReference>
<keyword evidence="1" id="KW-0596">Phosphopantetheine</keyword>
<gene>
    <name evidence="9" type="ORF">UO65_3098</name>
</gene>
<dbReference type="Gene3D" id="3.30.70.250">
    <property type="entry name" value="Malonyl-CoA ACP transacylase, ACP-binding"/>
    <property type="match status" value="1"/>
</dbReference>
<dbReference type="Gene3D" id="3.40.366.10">
    <property type="entry name" value="Malonyl-Coenzyme A Acyl Carrier Protein, domain 2"/>
    <property type="match status" value="1"/>
</dbReference>
<evidence type="ECO:0000256" key="4">
    <source>
        <dbReference type="PROSITE-ProRule" id="PRU01363"/>
    </source>
</evidence>
<dbReference type="Gene3D" id="3.40.50.1820">
    <property type="entry name" value="alpha/beta hydrolase"/>
    <property type="match status" value="1"/>
</dbReference>
<feature type="region of interest" description="Disordered" evidence="5">
    <location>
        <begin position="1405"/>
        <end position="1438"/>
    </location>
</feature>
<feature type="domain" description="Carrier" evidence="6">
    <location>
        <begin position="2092"/>
        <end position="2167"/>
    </location>
</feature>
<dbReference type="CDD" id="cd08955">
    <property type="entry name" value="KR_2_FAS_SDR_x"/>
    <property type="match status" value="1"/>
</dbReference>
<evidence type="ECO:0000313" key="10">
    <source>
        <dbReference type="Proteomes" id="UP000019277"/>
    </source>
</evidence>
<dbReference type="InterPro" id="IPR009081">
    <property type="entry name" value="PP-bd_ACP"/>
</dbReference>
<dbReference type="PANTHER" id="PTHR43775:SF37">
    <property type="entry name" value="SI:DKEY-61P9.11"/>
    <property type="match status" value="1"/>
</dbReference>
<organism evidence="9 10">
    <name type="scientific">Actinokineospora spheciospongiae</name>
    <dbReference type="NCBI Taxonomy" id="909613"/>
    <lineage>
        <taxon>Bacteria</taxon>
        <taxon>Bacillati</taxon>
        <taxon>Actinomycetota</taxon>
        <taxon>Actinomycetes</taxon>
        <taxon>Pseudonocardiales</taxon>
        <taxon>Pseudonocardiaceae</taxon>
        <taxon>Actinokineospora</taxon>
    </lineage>
</organism>
<dbReference type="GO" id="GO:0004315">
    <property type="term" value="F:3-oxoacyl-[acyl-carrier-protein] synthase activity"/>
    <property type="evidence" value="ECO:0007669"/>
    <property type="project" value="InterPro"/>
</dbReference>
<feature type="region of interest" description="C-terminal hotdog fold" evidence="4">
    <location>
        <begin position="1271"/>
        <end position="1411"/>
    </location>
</feature>
<dbReference type="InterPro" id="IPR014043">
    <property type="entry name" value="Acyl_transferase_dom"/>
</dbReference>
<dbReference type="InterPro" id="IPR013968">
    <property type="entry name" value="PKS_KR"/>
</dbReference>
<dbReference type="InterPro" id="IPR016035">
    <property type="entry name" value="Acyl_Trfase/lysoPLipase"/>
</dbReference>
<dbReference type="InterPro" id="IPR029058">
    <property type="entry name" value="AB_hydrolase_fold"/>
</dbReference>
<dbReference type="InterPro" id="IPR020841">
    <property type="entry name" value="PKS_Beta-ketoAc_synthase_dom"/>
</dbReference>
<dbReference type="Pfam" id="PF08659">
    <property type="entry name" value="KR"/>
    <property type="match status" value="1"/>
</dbReference>
<dbReference type="SMART" id="SM00824">
    <property type="entry name" value="PKS_TE"/>
    <property type="match status" value="1"/>
</dbReference>
<dbReference type="InterPro" id="IPR032821">
    <property type="entry name" value="PKS_assoc"/>
</dbReference>
<dbReference type="SUPFAM" id="SSF51735">
    <property type="entry name" value="NAD(P)-binding Rossmann-fold domains"/>
    <property type="match status" value="2"/>
</dbReference>
<dbReference type="SMART" id="SM00825">
    <property type="entry name" value="PKS_KS"/>
    <property type="match status" value="1"/>
</dbReference>
<dbReference type="Pfam" id="PF14765">
    <property type="entry name" value="PS-DH"/>
    <property type="match status" value="1"/>
</dbReference>
<dbReference type="Gene3D" id="3.10.129.110">
    <property type="entry name" value="Polyketide synthase dehydratase"/>
    <property type="match status" value="1"/>
</dbReference>
<dbReference type="eggNOG" id="COG3321">
    <property type="taxonomic scope" value="Bacteria"/>
</dbReference>
<dbReference type="InterPro" id="IPR049900">
    <property type="entry name" value="PKS_mFAS_DH"/>
</dbReference>
<dbReference type="InterPro" id="IPR020802">
    <property type="entry name" value="TesA-like"/>
</dbReference>
<keyword evidence="10" id="KW-1185">Reference proteome</keyword>
<dbReference type="InterPro" id="IPR018201">
    <property type="entry name" value="Ketoacyl_synth_AS"/>
</dbReference>
<dbReference type="InterPro" id="IPR057326">
    <property type="entry name" value="KR_dom"/>
</dbReference>
<dbReference type="InterPro" id="IPR049551">
    <property type="entry name" value="PKS_DH_C"/>
</dbReference>
<dbReference type="PROSITE" id="PS00012">
    <property type="entry name" value="PHOSPHOPANTETHEINE"/>
    <property type="match status" value="1"/>
</dbReference>
<reference evidence="9 10" key="1">
    <citation type="journal article" date="2014" name="Genome Announc.">
        <title>Draft Genome Sequence of the Antitrypanosomally Active Sponge-Associated Bacterium Actinokineospora sp. Strain EG49.</title>
        <authorList>
            <person name="Harjes J."/>
            <person name="Ryu T."/>
            <person name="Abdelmohsen U.R."/>
            <person name="Moitinho-Silva L."/>
            <person name="Horn H."/>
            <person name="Ravasi T."/>
            <person name="Hentschel U."/>
        </authorList>
    </citation>
    <scope>NUCLEOTIDE SEQUENCE [LARGE SCALE GENOMIC DNA]</scope>
    <source>
        <strain evidence="9 10">EG49</strain>
    </source>
</reference>
<evidence type="ECO:0000259" key="7">
    <source>
        <dbReference type="PROSITE" id="PS52004"/>
    </source>
</evidence>
<dbReference type="PROSITE" id="PS52004">
    <property type="entry name" value="KS3_2"/>
    <property type="match status" value="1"/>
</dbReference>
<dbReference type="Proteomes" id="UP000019277">
    <property type="component" value="Unassembled WGS sequence"/>
</dbReference>
<dbReference type="PROSITE" id="PS50075">
    <property type="entry name" value="CARRIER"/>
    <property type="match status" value="3"/>
</dbReference>
<evidence type="ECO:0000256" key="3">
    <source>
        <dbReference type="ARBA" id="ARBA00022679"/>
    </source>
</evidence>
<dbReference type="CDD" id="cd00833">
    <property type="entry name" value="PKS"/>
    <property type="match status" value="1"/>
</dbReference>
<feature type="domain" description="PKS/mFAS DH" evidence="8">
    <location>
        <begin position="1145"/>
        <end position="1411"/>
    </location>
</feature>
<dbReference type="SMART" id="SM00826">
    <property type="entry name" value="PKS_DH"/>
    <property type="match status" value="1"/>
</dbReference>
<dbReference type="InterPro" id="IPR050091">
    <property type="entry name" value="PKS_NRPS_Biosynth_Enz"/>
</dbReference>
<evidence type="ECO:0000256" key="1">
    <source>
        <dbReference type="ARBA" id="ARBA00022450"/>
    </source>
</evidence>
<feature type="domain" description="Carrier" evidence="6">
    <location>
        <begin position="2000"/>
        <end position="2077"/>
    </location>
</feature>
<dbReference type="FunFam" id="3.40.47.10:FF:000019">
    <property type="entry name" value="Polyketide synthase type I"/>
    <property type="match status" value="1"/>
</dbReference>
<dbReference type="SUPFAM" id="SSF55048">
    <property type="entry name" value="Probable ACP-binding domain of malonyl-CoA ACP transacylase"/>
    <property type="match status" value="1"/>
</dbReference>
<protein>
    <submittedName>
        <fullName evidence="9">Malonyl CoA-acyl carrier protein transacylase</fullName>
        <ecNumber evidence="9">2.3.1.39</ecNumber>
    </submittedName>
</protein>
<dbReference type="Pfam" id="PF00550">
    <property type="entry name" value="PP-binding"/>
    <property type="match status" value="3"/>
</dbReference>
<dbReference type="SUPFAM" id="SSF53474">
    <property type="entry name" value="alpha/beta-Hydrolases"/>
    <property type="match status" value="1"/>
</dbReference>
<dbReference type="InterPro" id="IPR014031">
    <property type="entry name" value="Ketoacyl_synth_C"/>
</dbReference>
<dbReference type="Pfam" id="PF00698">
    <property type="entry name" value="Acyl_transf_1"/>
    <property type="match status" value="1"/>
</dbReference>
<dbReference type="GO" id="GO:0006633">
    <property type="term" value="P:fatty acid biosynthetic process"/>
    <property type="evidence" value="ECO:0007669"/>
    <property type="project" value="InterPro"/>
</dbReference>
<dbReference type="Gene3D" id="3.40.47.10">
    <property type="match status" value="1"/>
</dbReference>
<proteinExistence type="predicted"/>
<dbReference type="Pfam" id="PF16197">
    <property type="entry name" value="KAsynt_C_assoc"/>
    <property type="match status" value="1"/>
</dbReference>
<dbReference type="OrthoDB" id="9778690at2"/>
<dbReference type="PATRIC" id="fig|909613.9.peg.3100"/>
<keyword evidence="3 9" id="KW-0808">Transferase</keyword>
<dbReference type="GO" id="GO:0004312">
    <property type="term" value="F:fatty acid synthase activity"/>
    <property type="evidence" value="ECO:0007669"/>
    <property type="project" value="TreeGrafter"/>
</dbReference>
<dbReference type="STRING" id="909613.UO65_3098"/>
<dbReference type="InterPro" id="IPR016039">
    <property type="entry name" value="Thiolase-like"/>
</dbReference>
<dbReference type="Gene3D" id="3.40.50.720">
    <property type="entry name" value="NAD(P)-binding Rossmann-like Domain"/>
    <property type="match status" value="1"/>
</dbReference>
<dbReference type="InterPro" id="IPR001031">
    <property type="entry name" value="Thioesterase"/>
</dbReference>
<dbReference type="SUPFAM" id="SSF52151">
    <property type="entry name" value="FabD/lysophospholipase-like"/>
    <property type="match status" value="1"/>
</dbReference>
<dbReference type="InterPro" id="IPR014030">
    <property type="entry name" value="Ketoacyl_synth_N"/>
</dbReference>
<comment type="caution">
    <text evidence="9">The sequence shown here is derived from an EMBL/GenBank/DDBJ whole genome shotgun (WGS) entry which is preliminary data.</text>
</comment>
<dbReference type="PROSITE" id="PS52019">
    <property type="entry name" value="PKS_MFAS_DH"/>
    <property type="match status" value="1"/>
</dbReference>
<dbReference type="SUPFAM" id="SSF53901">
    <property type="entry name" value="Thiolase-like"/>
    <property type="match status" value="1"/>
</dbReference>
<dbReference type="Pfam" id="PF02801">
    <property type="entry name" value="Ketoacyl-synt_C"/>
    <property type="match status" value="1"/>
</dbReference>
<evidence type="ECO:0000259" key="6">
    <source>
        <dbReference type="PROSITE" id="PS50075"/>
    </source>
</evidence>
<keyword evidence="2" id="KW-0597">Phosphoprotein</keyword>
<dbReference type="SMART" id="SM00827">
    <property type="entry name" value="PKS_AT"/>
    <property type="match status" value="1"/>
</dbReference>
<dbReference type="SMART" id="SM00823">
    <property type="entry name" value="PKS_PP"/>
    <property type="match status" value="3"/>
</dbReference>
<feature type="active site" description="Proton acceptor; for dehydratase activity" evidence="4">
    <location>
        <position position="1177"/>
    </location>
</feature>
<accession>W7IXL4</accession>